<dbReference type="Proteomes" id="UP000028524">
    <property type="component" value="Unassembled WGS sequence"/>
</dbReference>
<reference evidence="2 3" key="1">
    <citation type="journal article" date="2014" name="BMC Genomics">
        <title>Comparative genome sequencing reveals chemotype-specific gene clusters in the toxigenic black mold Stachybotrys.</title>
        <authorList>
            <person name="Semeiks J."/>
            <person name="Borek D."/>
            <person name="Otwinowski Z."/>
            <person name="Grishin N.V."/>
        </authorList>
    </citation>
    <scope>NUCLEOTIDE SEQUENCE [LARGE SCALE GENOMIC DNA]</scope>
    <source>
        <strain evidence="2 3">IBT 40285</strain>
    </source>
</reference>
<dbReference type="OrthoDB" id="10431920at2759"/>
<protein>
    <submittedName>
        <fullName evidence="2">Uncharacterized protein</fullName>
    </submittedName>
</protein>
<feature type="compositionally biased region" description="Basic and acidic residues" evidence="1">
    <location>
        <begin position="7"/>
        <end position="23"/>
    </location>
</feature>
<name>A0A084QSJ3_STAC4</name>
<evidence type="ECO:0000313" key="2">
    <source>
        <dbReference type="EMBL" id="KFA66928.1"/>
    </source>
</evidence>
<gene>
    <name evidence="2" type="ORF">S40285_09974</name>
</gene>
<evidence type="ECO:0000256" key="1">
    <source>
        <dbReference type="SAM" id="MobiDB-lite"/>
    </source>
</evidence>
<feature type="region of interest" description="Disordered" evidence="1">
    <location>
        <begin position="1"/>
        <end position="26"/>
    </location>
</feature>
<dbReference type="InParanoid" id="A0A084QSJ3"/>
<feature type="region of interest" description="Disordered" evidence="1">
    <location>
        <begin position="127"/>
        <end position="150"/>
    </location>
</feature>
<sequence length="185" mass="20105">MSARSLAEARLRGRPGDGEDTRGLYRGSIGWTWSTSRWYYDPEAAGIGSLPSVENQGTERAGVDVVAPAQGQKTLSNVRQSGRKQEEKQRTMGASMENGNASKAGDDGTRQARIPWRRRSCLRASCPSGAATVDRGSSSGTIDRPKGLKLPLRPYQSSGICVQRKRGASTHILLASWWSRERGSL</sequence>
<organism evidence="2 3">
    <name type="scientific">Stachybotrys chlorohalonatus (strain IBT 40285)</name>
    <dbReference type="NCBI Taxonomy" id="1283841"/>
    <lineage>
        <taxon>Eukaryota</taxon>
        <taxon>Fungi</taxon>
        <taxon>Dikarya</taxon>
        <taxon>Ascomycota</taxon>
        <taxon>Pezizomycotina</taxon>
        <taxon>Sordariomycetes</taxon>
        <taxon>Hypocreomycetidae</taxon>
        <taxon>Hypocreales</taxon>
        <taxon>Stachybotryaceae</taxon>
        <taxon>Stachybotrys</taxon>
    </lineage>
</organism>
<dbReference type="EMBL" id="KL660323">
    <property type="protein sequence ID" value="KFA66928.1"/>
    <property type="molecule type" value="Genomic_DNA"/>
</dbReference>
<dbReference type="HOGENOM" id="CLU_1462246_0_0_1"/>
<keyword evidence="3" id="KW-1185">Reference proteome</keyword>
<dbReference type="AlphaFoldDB" id="A0A084QSJ3"/>
<accession>A0A084QSJ3</accession>
<proteinExistence type="predicted"/>
<evidence type="ECO:0000313" key="3">
    <source>
        <dbReference type="Proteomes" id="UP000028524"/>
    </source>
</evidence>
<feature type="region of interest" description="Disordered" evidence="1">
    <location>
        <begin position="75"/>
        <end position="110"/>
    </location>
</feature>